<evidence type="ECO:0000313" key="2">
    <source>
        <dbReference type="EMBL" id="GBP54643.1"/>
    </source>
</evidence>
<evidence type="ECO:0000256" key="1">
    <source>
        <dbReference type="SAM" id="MobiDB-lite"/>
    </source>
</evidence>
<comment type="caution">
    <text evidence="2">The sequence shown here is derived from an EMBL/GenBank/DDBJ whole genome shotgun (WGS) entry which is preliminary data.</text>
</comment>
<gene>
    <name evidence="2" type="ORF">EVAR_35905_1</name>
</gene>
<name>A0A4C1WUS2_EUMVA</name>
<proteinExistence type="predicted"/>
<dbReference type="Proteomes" id="UP000299102">
    <property type="component" value="Unassembled WGS sequence"/>
</dbReference>
<evidence type="ECO:0000313" key="3">
    <source>
        <dbReference type="Proteomes" id="UP000299102"/>
    </source>
</evidence>
<dbReference type="AlphaFoldDB" id="A0A4C1WUS2"/>
<accession>A0A4C1WUS2</accession>
<reference evidence="2 3" key="1">
    <citation type="journal article" date="2019" name="Commun. Biol.">
        <title>The bagworm genome reveals a unique fibroin gene that provides high tensile strength.</title>
        <authorList>
            <person name="Kono N."/>
            <person name="Nakamura H."/>
            <person name="Ohtoshi R."/>
            <person name="Tomita M."/>
            <person name="Numata K."/>
            <person name="Arakawa K."/>
        </authorList>
    </citation>
    <scope>NUCLEOTIDE SEQUENCE [LARGE SCALE GENOMIC DNA]</scope>
</reference>
<dbReference type="EMBL" id="BGZK01000651">
    <property type="protein sequence ID" value="GBP54643.1"/>
    <property type="molecule type" value="Genomic_DNA"/>
</dbReference>
<feature type="region of interest" description="Disordered" evidence="1">
    <location>
        <begin position="123"/>
        <end position="142"/>
    </location>
</feature>
<dbReference type="OrthoDB" id="8194222at2759"/>
<sequence>MTNYVTKAALPDFDLETLLMTSPYHYAPSTITNRPFPEPPSSMTEGPVNDEQLTVSIATTVTAKKAVAESSTQSVMSEIDTERSTTPLPNSNVLEKGSAHLLGENHLVPAASLTSFQTRPIPTMAAPKTDRKHKRRKSEVLTSTPVKAEQALKFQKANNKRTKIFIKCRRMSSGWTDWEEIFYEYSNGSLDDFKTQMDPVGGAAVDISLTAFPGRTTSAGTASIAYLTFKLVADHLYIG</sequence>
<protein>
    <submittedName>
        <fullName evidence="2">Uncharacterized protein</fullName>
    </submittedName>
</protein>
<keyword evidence="3" id="KW-1185">Reference proteome</keyword>
<organism evidence="2 3">
    <name type="scientific">Eumeta variegata</name>
    <name type="common">Bagworm moth</name>
    <name type="synonym">Eumeta japonica</name>
    <dbReference type="NCBI Taxonomy" id="151549"/>
    <lineage>
        <taxon>Eukaryota</taxon>
        <taxon>Metazoa</taxon>
        <taxon>Ecdysozoa</taxon>
        <taxon>Arthropoda</taxon>
        <taxon>Hexapoda</taxon>
        <taxon>Insecta</taxon>
        <taxon>Pterygota</taxon>
        <taxon>Neoptera</taxon>
        <taxon>Endopterygota</taxon>
        <taxon>Lepidoptera</taxon>
        <taxon>Glossata</taxon>
        <taxon>Ditrysia</taxon>
        <taxon>Tineoidea</taxon>
        <taxon>Psychidae</taxon>
        <taxon>Oiketicinae</taxon>
        <taxon>Eumeta</taxon>
    </lineage>
</organism>